<sequence>MGKHTLRTPEQAGKSHQPDASSDPDQTQRIEGLRQAIDSHLYDWPTTDPDGDA</sequence>
<dbReference type="RefSeq" id="WP_182836543.1">
    <property type="nucleotide sequence ID" value="NZ_BAAABQ010000065.1"/>
</dbReference>
<keyword evidence="3" id="KW-1185">Reference proteome</keyword>
<organism evidence="2 3">
    <name type="scientific">Kutzneria viridogrisea</name>
    <dbReference type="NCBI Taxonomy" id="47990"/>
    <lineage>
        <taxon>Bacteria</taxon>
        <taxon>Bacillati</taxon>
        <taxon>Actinomycetota</taxon>
        <taxon>Actinomycetes</taxon>
        <taxon>Pseudonocardiales</taxon>
        <taxon>Pseudonocardiaceae</taxon>
        <taxon>Kutzneria</taxon>
    </lineage>
</organism>
<proteinExistence type="predicted"/>
<gene>
    <name evidence="2" type="ORF">BC739_001230</name>
</gene>
<comment type="caution">
    <text evidence="2">The sequence shown here is derived from an EMBL/GenBank/DDBJ whole genome shotgun (WGS) entry which is preliminary data.</text>
</comment>
<evidence type="ECO:0000313" key="3">
    <source>
        <dbReference type="Proteomes" id="UP000517916"/>
    </source>
</evidence>
<dbReference type="EMBL" id="JACJID010000001">
    <property type="protein sequence ID" value="MBA8924033.1"/>
    <property type="molecule type" value="Genomic_DNA"/>
</dbReference>
<dbReference type="Proteomes" id="UP000517916">
    <property type="component" value="Unassembled WGS sequence"/>
</dbReference>
<protein>
    <submittedName>
        <fullName evidence="2">Uncharacterized protein</fullName>
    </submittedName>
</protein>
<name>A0ABR6BAY9_9PSEU</name>
<evidence type="ECO:0000313" key="2">
    <source>
        <dbReference type="EMBL" id="MBA8924033.1"/>
    </source>
</evidence>
<accession>A0ABR6BAY9</accession>
<evidence type="ECO:0000256" key="1">
    <source>
        <dbReference type="SAM" id="MobiDB-lite"/>
    </source>
</evidence>
<reference evidence="2 3" key="1">
    <citation type="submission" date="2020-08" db="EMBL/GenBank/DDBJ databases">
        <title>Genomic Encyclopedia of Archaeal and Bacterial Type Strains, Phase II (KMG-II): from individual species to whole genera.</title>
        <authorList>
            <person name="Goeker M."/>
        </authorList>
    </citation>
    <scope>NUCLEOTIDE SEQUENCE [LARGE SCALE GENOMIC DNA]</scope>
    <source>
        <strain evidence="2 3">DSM 43850</strain>
    </source>
</reference>
<feature type="region of interest" description="Disordered" evidence="1">
    <location>
        <begin position="1"/>
        <end position="53"/>
    </location>
</feature>